<gene>
    <name evidence="1" type="ORF">AVEN_256661_1</name>
</gene>
<keyword evidence="2" id="KW-1185">Reference proteome</keyword>
<evidence type="ECO:0000313" key="2">
    <source>
        <dbReference type="Proteomes" id="UP000499080"/>
    </source>
</evidence>
<proteinExistence type="predicted"/>
<comment type="caution">
    <text evidence="1">The sequence shown here is derived from an EMBL/GenBank/DDBJ whole genome shotgun (WGS) entry which is preliminary data.</text>
</comment>
<name>A0A4Y2RKX1_ARAVE</name>
<dbReference type="EMBL" id="BGPR01017369">
    <property type="protein sequence ID" value="GBN75909.1"/>
    <property type="molecule type" value="Genomic_DNA"/>
</dbReference>
<reference evidence="1 2" key="1">
    <citation type="journal article" date="2019" name="Sci. Rep.">
        <title>Orb-weaving spider Araneus ventricosus genome elucidates the spidroin gene catalogue.</title>
        <authorList>
            <person name="Kono N."/>
            <person name="Nakamura H."/>
            <person name="Ohtoshi R."/>
            <person name="Moran D.A.P."/>
            <person name="Shinohara A."/>
            <person name="Yoshida Y."/>
            <person name="Fujiwara M."/>
            <person name="Mori M."/>
            <person name="Tomita M."/>
            <person name="Arakawa K."/>
        </authorList>
    </citation>
    <scope>NUCLEOTIDE SEQUENCE [LARGE SCALE GENOMIC DNA]</scope>
</reference>
<evidence type="ECO:0000313" key="1">
    <source>
        <dbReference type="EMBL" id="GBN75909.1"/>
    </source>
</evidence>
<protein>
    <submittedName>
        <fullName evidence="1">Uncharacterized protein</fullName>
    </submittedName>
</protein>
<dbReference type="Proteomes" id="UP000499080">
    <property type="component" value="Unassembled WGS sequence"/>
</dbReference>
<dbReference type="AlphaFoldDB" id="A0A4Y2RKX1"/>
<sequence length="104" mass="11863">MDGEQITPRSPVQNSLVASREFDGHLLHQEPYFRDTHRDTIYVPYRYTPLPWSPGESDSCRLDTTQYLTLKVVPDIAIQQLQALTLAAEYLFPKGTNQPLTGQD</sequence>
<accession>A0A4Y2RKX1</accession>
<organism evidence="1 2">
    <name type="scientific">Araneus ventricosus</name>
    <name type="common">Orbweaver spider</name>
    <name type="synonym">Epeira ventricosa</name>
    <dbReference type="NCBI Taxonomy" id="182803"/>
    <lineage>
        <taxon>Eukaryota</taxon>
        <taxon>Metazoa</taxon>
        <taxon>Ecdysozoa</taxon>
        <taxon>Arthropoda</taxon>
        <taxon>Chelicerata</taxon>
        <taxon>Arachnida</taxon>
        <taxon>Araneae</taxon>
        <taxon>Araneomorphae</taxon>
        <taxon>Entelegynae</taxon>
        <taxon>Araneoidea</taxon>
        <taxon>Araneidae</taxon>
        <taxon>Araneus</taxon>
    </lineage>
</organism>